<comment type="catalytic activity">
    <reaction evidence="1">
        <text>ATP + protein L-histidine = ADP + protein N-phospho-L-histidine.</text>
        <dbReference type="EC" id="2.7.13.3"/>
    </reaction>
</comment>
<dbReference type="SMART" id="SM00388">
    <property type="entry name" value="HisKA"/>
    <property type="match status" value="1"/>
</dbReference>
<name>A0A1V1PGA4_9BACT</name>
<keyword evidence="8 15" id="KW-0418">Kinase</keyword>
<dbReference type="GO" id="GO:0005524">
    <property type="term" value="F:ATP binding"/>
    <property type="evidence" value="ECO:0007669"/>
    <property type="project" value="UniProtKB-KW"/>
</dbReference>
<dbReference type="InterPro" id="IPR004358">
    <property type="entry name" value="Sig_transdc_His_kin-like_C"/>
</dbReference>
<evidence type="ECO:0000256" key="10">
    <source>
        <dbReference type="ARBA" id="ARBA00023012"/>
    </source>
</evidence>
<feature type="domain" description="Histidine kinase" evidence="13">
    <location>
        <begin position="149"/>
        <end position="366"/>
    </location>
</feature>
<sequence>MDNEQMEQTSTIMLVDDTPTNLSVLIDYLNDFGFEILIAVDGEGALTAAEAGQPDLILLDIMMPGMDGYETCRRLNQDPVTKDIPVIFISALSESMDKVKGFSAGGVDYITKPFQQDEVLARITTHLTIQRQKKELAALNATKDKFFSVISHDMRGIFTPIVGSSDLIRRMVEKYNDPKLIKFSNNLSVSVKNALKLFENLLEWSRMQQGGMTFEPTNLSIKELVEKTVELLEEHQKTKNIQISNEIKEDFIISADKNMIQTVIRNLISNGLKFTHPGGTITLNAAKKGNTLEVSVSDNGIGMPPDRVSTLFTLKQTKSKKGTGGERGTGLGLILCKEFVEKHGGNIWVNSSVGKGTTFSFTLGLP</sequence>
<evidence type="ECO:0000256" key="2">
    <source>
        <dbReference type="ARBA" id="ARBA00004236"/>
    </source>
</evidence>
<reference evidence="16" key="1">
    <citation type="submission" date="2012-11" db="EMBL/GenBank/DDBJ databases">
        <authorList>
            <person name="Lucero-Rivera Y.E."/>
            <person name="Tovar-Ramirez D."/>
        </authorList>
    </citation>
    <scope>NUCLEOTIDE SEQUENCE [LARGE SCALE GENOMIC DNA]</scope>
    <source>
        <strain evidence="16">Araruama</strain>
    </source>
</reference>
<evidence type="ECO:0000256" key="1">
    <source>
        <dbReference type="ARBA" id="ARBA00000085"/>
    </source>
</evidence>
<evidence type="ECO:0000313" key="16">
    <source>
        <dbReference type="Proteomes" id="UP000189670"/>
    </source>
</evidence>
<evidence type="ECO:0000256" key="4">
    <source>
        <dbReference type="ARBA" id="ARBA00022475"/>
    </source>
</evidence>
<evidence type="ECO:0000313" key="15">
    <source>
        <dbReference type="EMBL" id="ETR73705.1"/>
    </source>
</evidence>
<keyword evidence="11" id="KW-0472">Membrane</keyword>
<keyword evidence="9" id="KW-0067">ATP-binding</keyword>
<dbReference type="Gene3D" id="1.10.287.130">
    <property type="match status" value="1"/>
</dbReference>
<dbReference type="PRINTS" id="PR00344">
    <property type="entry name" value="BCTRLSENSOR"/>
</dbReference>
<dbReference type="FunFam" id="3.30.565.10:FF:000023">
    <property type="entry name" value="PAS domain-containing sensor histidine kinase"/>
    <property type="match status" value="1"/>
</dbReference>
<dbReference type="GO" id="GO:0005886">
    <property type="term" value="C:plasma membrane"/>
    <property type="evidence" value="ECO:0007669"/>
    <property type="project" value="UniProtKB-SubCell"/>
</dbReference>
<dbReference type="InterPro" id="IPR001789">
    <property type="entry name" value="Sig_transdc_resp-reg_receiver"/>
</dbReference>
<evidence type="ECO:0000256" key="3">
    <source>
        <dbReference type="ARBA" id="ARBA00012438"/>
    </source>
</evidence>
<protein>
    <recommendedName>
        <fullName evidence="3">histidine kinase</fullName>
        <ecNumber evidence="3">2.7.13.3</ecNumber>
    </recommendedName>
</protein>
<evidence type="ECO:0000256" key="9">
    <source>
        <dbReference type="ARBA" id="ARBA00022840"/>
    </source>
</evidence>
<evidence type="ECO:0000256" key="11">
    <source>
        <dbReference type="ARBA" id="ARBA00023136"/>
    </source>
</evidence>
<dbReference type="InterPro" id="IPR011006">
    <property type="entry name" value="CheY-like_superfamily"/>
</dbReference>
<accession>A0A1V1PGA4</accession>
<dbReference type="EMBL" id="ATBP01000042">
    <property type="protein sequence ID" value="ETR73705.1"/>
    <property type="molecule type" value="Genomic_DNA"/>
</dbReference>
<evidence type="ECO:0000256" key="6">
    <source>
        <dbReference type="ARBA" id="ARBA00022679"/>
    </source>
</evidence>
<dbReference type="SMART" id="SM00448">
    <property type="entry name" value="REC"/>
    <property type="match status" value="1"/>
</dbReference>
<dbReference type="InterPro" id="IPR005467">
    <property type="entry name" value="His_kinase_dom"/>
</dbReference>
<dbReference type="Pfam" id="PF02518">
    <property type="entry name" value="HATPase_c"/>
    <property type="match status" value="1"/>
</dbReference>
<evidence type="ECO:0000256" key="7">
    <source>
        <dbReference type="ARBA" id="ARBA00022741"/>
    </source>
</evidence>
<feature type="modified residue" description="4-aspartylphosphate" evidence="12">
    <location>
        <position position="60"/>
    </location>
</feature>
<dbReference type="InterPro" id="IPR036890">
    <property type="entry name" value="HATPase_C_sf"/>
</dbReference>
<dbReference type="CDD" id="cd19920">
    <property type="entry name" value="REC_PA4781-like"/>
    <property type="match status" value="1"/>
</dbReference>
<evidence type="ECO:0000259" key="14">
    <source>
        <dbReference type="PROSITE" id="PS50110"/>
    </source>
</evidence>
<dbReference type="CDD" id="cd00082">
    <property type="entry name" value="HisKA"/>
    <property type="match status" value="1"/>
</dbReference>
<keyword evidence="10" id="KW-0902">Two-component regulatory system</keyword>
<dbReference type="PANTHER" id="PTHR43547:SF2">
    <property type="entry name" value="HYBRID SIGNAL TRANSDUCTION HISTIDINE KINASE C"/>
    <property type="match status" value="1"/>
</dbReference>
<feature type="domain" description="Response regulatory" evidence="14">
    <location>
        <begin position="11"/>
        <end position="127"/>
    </location>
</feature>
<dbReference type="PROSITE" id="PS50109">
    <property type="entry name" value="HIS_KIN"/>
    <property type="match status" value="1"/>
</dbReference>
<dbReference type="PANTHER" id="PTHR43547">
    <property type="entry name" value="TWO-COMPONENT HISTIDINE KINASE"/>
    <property type="match status" value="1"/>
</dbReference>
<dbReference type="AlphaFoldDB" id="A0A1V1PGA4"/>
<dbReference type="Proteomes" id="UP000189670">
    <property type="component" value="Unassembled WGS sequence"/>
</dbReference>
<dbReference type="EC" id="2.7.13.3" evidence="3"/>
<keyword evidence="5 12" id="KW-0597">Phosphoprotein</keyword>
<dbReference type="SMART" id="SM00387">
    <property type="entry name" value="HATPase_c"/>
    <property type="match status" value="1"/>
</dbReference>
<dbReference type="Gene3D" id="6.10.250.690">
    <property type="match status" value="1"/>
</dbReference>
<evidence type="ECO:0000256" key="5">
    <source>
        <dbReference type="ARBA" id="ARBA00022553"/>
    </source>
</evidence>
<dbReference type="SUPFAM" id="SSF55874">
    <property type="entry name" value="ATPase domain of HSP90 chaperone/DNA topoisomerase II/histidine kinase"/>
    <property type="match status" value="1"/>
</dbReference>
<evidence type="ECO:0000256" key="12">
    <source>
        <dbReference type="PROSITE-ProRule" id="PRU00169"/>
    </source>
</evidence>
<proteinExistence type="predicted"/>
<dbReference type="SUPFAM" id="SSF52172">
    <property type="entry name" value="CheY-like"/>
    <property type="match status" value="1"/>
</dbReference>
<keyword evidence="4" id="KW-1003">Cell membrane</keyword>
<gene>
    <name evidence="15" type="ORF">OMM_06774</name>
</gene>
<evidence type="ECO:0000256" key="8">
    <source>
        <dbReference type="ARBA" id="ARBA00022777"/>
    </source>
</evidence>
<comment type="subcellular location">
    <subcellularLocation>
        <location evidence="2">Cell membrane</location>
    </subcellularLocation>
</comment>
<comment type="caution">
    <text evidence="15">The sequence shown here is derived from an EMBL/GenBank/DDBJ whole genome shotgun (WGS) entry which is preliminary data.</text>
</comment>
<dbReference type="Pfam" id="PF00072">
    <property type="entry name" value="Response_reg"/>
    <property type="match status" value="1"/>
</dbReference>
<dbReference type="Gene3D" id="3.30.565.10">
    <property type="entry name" value="Histidine kinase-like ATPase, C-terminal domain"/>
    <property type="match status" value="1"/>
</dbReference>
<dbReference type="GO" id="GO:0000155">
    <property type="term" value="F:phosphorelay sensor kinase activity"/>
    <property type="evidence" value="ECO:0007669"/>
    <property type="project" value="InterPro"/>
</dbReference>
<keyword evidence="7" id="KW-0547">Nucleotide-binding</keyword>
<keyword evidence="6" id="KW-0808">Transferase</keyword>
<evidence type="ECO:0000259" key="13">
    <source>
        <dbReference type="PROSITE" id="PS50109"/>
    </source>
</evidence>
<dbReference type="CDD" id="cd00075">
    <property type="entry name" value="HATPase"/>
    <property type="match status" value="1"/>
</dbReference>
<dbReference type="InterPro" id="IPR003594">
    <property type="entry name" value="HATPase_dom"/>
</dbReference>
<organism evidence="15 16">
    <name type="scientific">Candidatus Magnetoglobus multicellularis str. Araruama</name>
    <dbReference type="NCBI Taxonomy" id="890399"/>
    <lineage>
        <taxon>Bacteria</taxon>
        <taxon>Pseudomonadati</taxon>
        <taxon>Thermodesulfobacteriota</taxon>
        <taxon>Desulfobacteria</taxon>
        <taxon>Desulfobacterales</taxon>
        <taxon>Desulfobacteraceae</taxon>
        <taxon>Candidatus Magnetoglobus</taxon>
    </lineage>
</organism>
<dbReference type="Gene3D" id="3.40.50.2300">
    <property type="match status" value="1"/>
</dbReference>
<dbReference type="InterPro" id="IPR003661">
    <property type="entry name" value="HisK_dim/P_dom"/>
</dbReference>
<dbReference type="PROSITE" id="PS50110">
    <property type="entry name" value="RESPONSE_REGULATORY"/>
    <property type="match status" value="1"/>
</dbReference>